<dbReference type="PROSITE" id="PS00466">
    <property type="entry name" value="ZF_TFIIS_1"/>
    <property type="match status" value="1"/>
</dbReference>
<feature type="binding site" evidence="9">
    <location>
        <position position="134"/>
    </location>
    <ligand>
        <name>Zn(2+)</name>
        <dbReference type="ChEBI" id="CHEBI:29105"/>
        <label>2</label>
    </ligand>
</feature>
<gene>
    <name evidence="12" type="ORF">MELLADRAFT_52162</name>
</gene>
<evidence type="ECO:0000256" key="5">
    <source>
        <dbReference type="ARBA" id="ARBA00022833"/>
    </source>
</evidence>
<evidence type="ECO:0000256" key="9">
    <source>
        <dbReference type="PIRSR" id="PIRSR005586-1"/>
    </source>
</evidence>
<dbReference type="PROSITE" id="PS51133">
    <property type="entry name" value="ZF_TFIIS_2"/>
    <property type="match status" value="1"/>
</dbReference>
<evidence type="ECO:0000256" key="6">
    <source>
        <dbReference type="ARBA" id="ARBA00023163"/>
    </source>
</evidence>
<dbReference type="InParanoid" id="F4RGD8"/>
<protein>
    <recommendedName>
        <fullName evidence="8">DNA-directed RNA polymerase subunit</fullName>
    </recommendedName>
</protein>
<keyword evidence="5 9" id="KW-0862">Zinc</keyword>
<dbReference type="GO" id="GO:0003899">
    <property type="term" value="F:DNA-directed RNA polymerase activity"/>
    <property type="evidence" value="ECO:0007669"/>
    <property type="project" value="InterPro"/>
</dbReference>
<dbReference type="EMBL" id="GL883100">
    <property type="protein sequence ID" value="EGG08490.1"/>
    <property type="molecule type" value="Genomic_DNA"/>
</dbReference>
<feature type="domain" description="TFIIS-type" evidence="11">
    <location>
        <begin position="102"/>
        <end position="142"/>
    </location>
</feature>
<keyword evidence="3 9" id="KW-0479">Metal-binding</keyword>
<evidence type="ECO:0000256" key="2">
    <source>
        <dbReference type="ARBA" id="ARBA00022478"/>
    </source>
</evidence>
<dbReference type="GO" id="GO:0006363">
    <property type="term" value="P:termination of RNA polymerase I transcription"/>
    <property type="evidence" value="ECO:0007669"/>
    <property type="project" value="TreeGrafter"/>
</dbReference>
<proteinExistence type="inferred from homology"/>
<reference evidence="13" key="1">
    <citation type="journal article" date="2011" name="Proc. Natl. Acad. Sci. U.S.A.">
        <title>Obligate biotrophy features unraveled by the genomic analysis of rust fungi.</title>
        <authorList>
            <person name="Duplessis S."/>
            <person name="Cuomo C.A."/>
            <person name="Lin Y.-C."/>
            <person name="Aerts A."/>
            <person name="Tisserant E."/>
            <person name="Veneault-Fourrey C."/>
            <person name="Joly D.L."/>
            <person name="Hacquard S."/>
            <person name="Amselem J."/>
            <person name="Cantarel B.L."/>
            <person name="Chiu R."/>
            <person name="Coutinho P.M."/>
            <person name="Feau N."/>
            <person name="Field M."/>
            <person name="Frey P."/>
            <person name="Gelhaye E."/>
            <person name="Goldberg J."/>
            <person name="Grabherr M.G."/>
            <person name="Kodira C.D."/>
            <person name="Kohler A."/>
            <person name="Kuees U."/>
            <person name="Lindquist E.A."/>
            <person name="Lucas S.M."/>
            <person name="Mago R."/>
            <person name="Mauceli E."/>
            <person name="Morin E."/>
            <person name="Murat C."/>
            <person name="Pangilinan J.L."/>
            <person name="Park R."/>
            <person name="Pearson M."/>
            <person name="Quesneville H."/>
            <person name="Rouhier N."/>
            <person name="Sakthikumar S."/>
            <person name="Salamov A.A."/>
            <person name="Schmutz J."/>
            <person name="Selles B."/>
            <person name="Shapiro H."/>
            <person name="Tanguay P."/>
            <person name="Tuskan G.A."/>
            <person name="Henrissat B."/>
            <person name="Van de Peer Y."/>
            <person name="Rouze P."/>
            <person name="Ellis J.G."/>
            <person name="Dodds P.N."/>
            <person name="Schein J.E."/>
            <person name="Zhong S."/>
            <person name="Hamelin R.C."/>
            <person name="Grigoriev I.V."/>
            <person name="Szabo L.J."/>
            <person name="Martin F."/>
        </authorList>
    </citation>
    <scope>NUCLEOTIDE SEQUENCE [LARGE SCALE GENOMIC DNA]</scope>
    <source>
        <strain evidence="13">98AG31 / pathotype 3-4-7</strain>
    </source>
</reference>
<feature type="binding site" evidence="9">
    <location>
        <position position="29"/>
    </location>
    <ligand>
        <name>Zn(2+)</name>
        <dbReference type="ChEBI" id="CHEBI:29105"/>
        <label>1</label>
    </ligand>
</feature>
<evidence type="ECO:0000256" key="4">
    <source>
        <dbReference type="ARBA" id="ARBA00022771"/>
    </source>
</evidence>
<dbReference type="Pfam" id="PF01096">
    <property type="entry name" value="Zn_ribbon_TFIIS"/>
    <property type="match status" value="1"/>
</dbReference>
<evidence type="ECO:0000256" key="10">
    <source>
        <dbReference type="PIRSR" id="PIRSR005586-2"/>
    </source>
</evidence>
<dbReference type="GO" id="GO:0003676">
    <property type="term" value="F:nucleic acid binding"/>
    <property type="evidence" value="ECO:0007669"/>
    <property type="project" value="InterPro"/>
</dbReference>
<dbReference type="AlphaFoldDB" id="F4RGD8"/>
<evidence type="ECO:0000256" key="3">
    <source>
        <dbReference type="ARBA" id="ARBA00022723"/>
    </source>
</evidence>
<dbReference type="PANTHER" id="PTHR11239">
    <property type="entry name" value="DNA-DIRECTED RNA POLYMERASE"/>
    <property type="match status" value="1"/>
</dbReference>
<evidence type="ECO:0000256" key="8">
    <source>
        <dbReference type="PIRNR" id="PIRNR005586"/>
    </source>
</evidence>
<dbReference type="InterPro" id="IPR012164">
    <property type="entry name" value="Rpa12/Rpb9/Rpc10/TFS"/>
</dbReference>
<name>F4RGD8_MELLP</name>
<dbReference type="OrthoDB" id="10056816at2759"/>
<keyword evidence="4 10" id="KW-0863">Zinc-finger</keyword>
<comment type="similarity">
    <text evidence="8">Belongs to the archaeal rpoM/eukaryotic RPA12/RPB9/RPC11 RNA polymerase family.</text>
</comment>
<dbReference type="PIRSF" id="PIRSF005586">
    <property type="entry name" value="RNApol_RpoM"/>
    <property type="match status" value="1"/>
</dbReference>
<dbReference type="eggNOG" id="KOG2907">
    <property type="taxonomic scope" value="Eukaryota"/>
</dbReference>
<accession>F4RGD8</accession>
<dbReference type="VEuPathDB" id="FungiDB:MELLADRAFT_52162"/>
<dbReference type="RefSeq" id="XP_007408076.1">
    <property type="nucleotide sequence ID" value="XM_007408014.1"/>
</dbReference>
<organism evidence="13">
    <name type="scientific">Melampsora larici-populina (strain 98AG31 / pathotype 3-4-7)</name>
    <name type="common">Poplar leaf rust fungus</name>
    <dbReference type="NCBI Taxonomy" id="747676"/>
    <lineage>
        <taxon>Eukaryota</taxon>
        <taxon>Fungi</taxon>
        <taxon>Dikarya</taxon>
        <taxon>Basidiomycota</taxon>
        <taxon>Pucciniomycotina</taxon>
        <taxon>Pucciniomycetes</taxon>
        <taxon>Pucciniales</taxon>
        <taxon>Melampsoraceae</taxon>
        <taxon>Melampsora</taxon>
    </lineage>
</organism>
<dbReference type="SUPFAM" id="SSF57783">
    <property type="entry name" value="Zinc beta-ribbon"/>
    <property type="match status" value="1"/>
</dbReference>
<evidence type="ECO:0000256" key="1">
    <source>
        <dbReference type="ARBA" id="ARBA00004604"/>
    </source>
</evidence>
<evidence type="ECO:0000259" key="11">
    <source>
        <dbReference type="PROSITE" id="PS51133"/>
    </source>
</evidence>
<feature type="binding site" evidence="9">
    <location>
        <position position="32"/>
    </location>
    <ligand>
        <name>Zn(2+)</name>
        <dbReference type="ChEBI" id="CHEBI:29105"/>
        <label>1</label>
    </ligand>
</feature>
<feature type="binding site" evidence="9">
    <location>
        <position position="106"/>
    </location>
    <ligand>
        <name>Zn(2+)</name>
        <dbReference type="ChEBI" id="CHEBI:29105"/>
        <label>2</label>
    </ligand>
</feature>
<dbReference type="CDD" id="cd10507">
    <property type="entry name" value="Zn-ribbon_RPA12"/>
    <property type="match status" value="1"/>
</dbReference>
<dbReference type="InterPro" id="IPR034004">
    <property type="entry name" value="Zn_ribbon_RPA12_C"/>
</dbReference>
<comment type="function">
    <text evidence="8">DNA-dependent RNA polymerase catalyzes the transcription of DNA into RNA using the four ribonucleoside triphosphates as substrates.</text>
</comment>
<feature type="binding site" evidence="9">
    <location>
        <position position="109"/>
    </location>
    <ligand>
        <name>Zn(2+)</name>
        <dbReference type="ChEBI" id="CHEBI:29105"/>
        <label>2</label>
    </ligand>
</feature>
<dbReference type="InterPro" id="IPR019761">
    <property type="entry name" value="DNA-dir_RNA_pol-M_15_CS"/>
</dbReference>
<feature type="zinc finger region" description="C4-type" evidence="10">
    <location>
        <begin position="11"/>
        <end position="32"/>
    </location>
</feature>
<dbReference type="Proteomes" id="UP000001072">
    <property type="component" value="Unassembled WGS sequence"/>
</dbReference>
<dbReference type="InterPro" id="IPR001222">
    <property type="entry name" value="Znf_TFIIS"/>
</dbReference>
<dbReference type="GeneID" id="18928812"/>
<keyword evidence="13" id="KW-1185">Reference proteome</keyword>
<dbReference type="STRING" id="747676.F4RGD8"/>
<evidence type="ECO:0000313" key="12">
    <source>
        <dbReference type="EMBL" id="EGG08490.1"/>
    </source>
</evidence>
<dbReference type="SMART" id="SM00440">
    <property type="entry name" value="ZnF_C2C2"/>
    <property type="match status" value="1"/>
</dbReference>
<keyword evidence="6 8" id="KW-0804">Transcription</keyword>
<keyword evidence="2 8" id="KW-0240">DNA-directed RNA polymerase</keyword>
<dbReference type="FunCoup" id="F4RGD8">
    <property type="interactions" value="457"/>
</dbReference>
<dbReference type="GO" id="GO:0008270">
    <property type="term" value="F:zinc ion binding"/>
    <property type="evidence" value="ECO:0007669"/>
    <property type="project" value="UniProtKB-KW"/>
</dbReference>
<feature type="binding site" evidence="9">
    <location>
        <position position="11"/>
    </location>
    <ligand>
        <name>Zn(2+)</name>
        <dbReference type="ChEBI" id="CHEBI:29105"/>
        <label>1</label>
    </ligand>
</feature>
<dbReference type="PROSITE" id="PS01030">
    <property type="entry name" value="RNA_POL_M_15KD"/>
    <property type="match status" value="1"/>
</dbReference>
<feature type="binding site" evidence="9">
    <location>
        <position position="14"/>
    </location>
    <ligand>
        <name>Zn(2+)</name>
        <dbReference type="ChEBI" id="CHEBI:29105"/>
        <label>1</label>
    </ligand>
</feature>
<comment type="subcellular location">
    <subcellularLocation>
        <location evidence="1">Nucleus</location>
        <location evidence="1">Nucleolus</location>
    </subcellularLocation>
</comment>
<dbReference type="PANTHER" id="PTHR11239:SF14">
    <property type="entry name" value="DNA-DIRECTED RNA POLYMERASE I SUBUNIT RPA12"/>
    <property type="match status" value="1"/>
</dbReference>
<dbReference type="GO" id="GO:0005736">
    <property type="term" value="C:RNA polymerase I complex"/>
    <property type="evidence" value="ECO:0007669"/>
    <property type="project" value="TreeGrafter"/>
</dbReference>
<evidence type="ECO:0000256" key="7">
    <source>
        <dbReference type="ARBA" id="ARBA00023242"/>
    </source>
</evidence>
<evidence type="ECO:0000313" key="13">
    <source>
        <dbReference type="Proteomes" id="UP000001072"/>
    </source>
</evidence>
<feature type="binding site" evidence="9">
    <location>
        <position position="137"/>
    </location>
    <ligand>
        <name>Zn(2+)</name>
        <dbReference type="ChEBI" id="CHEBI:29105"/>
        <label>2</label>
    </ligand>
</feature>
<dbReference type="KEGG" id="mlr:MELLADRAFT_52162"/>
<keyword evidence="7 8" id="KW-0539">Nucleus</keyword>
<dbReference type="HOGENOM" id="CLU_093932_1_1_1"/>
<dbReference type="Gene3D" id="2.20.25.10">
    <property type="match status" value="1"/>
</dbReference>
<sequence>MSNRIGSLVFCLDCGNLLNVPGSEDYLSCDQCGKMELSNRQSKSLIHISTYLSKQKLQEGLEIITRSQSNAFPSSLRQKRALVQSHLTTNEDQDQGKAAPLMDEICPKCSNPQMKYHTLQLRSADEGTTVFYECPKCGHKFSTNN</sequence>